<dbReference type="SUPFAM" id="SSF103473">
    <property type="entry name" value="MFS general substrate transporter"/>
    <property type="match status" value="1"/>
</dbReference>
<dbReference type="GO" id="GO:0022857">
    <property type="term" value="F:transmembrane transporter activity"/>
    <property type="evidence" value="ECO:0007669"/>
    <property type="project" value="InterPro"/>
</dbReference>
<evidence type="ECO:0000256" key="3">
    <source>
        <dbReference type="ARBA" id="ARBA00022989"/>
    </source>
</evidence>
<gene>
    <name evidence="7" type="ORF">CDES_07255</name>
</gene>
<keyword evidence="3 5" id="KW-1133">Transmembrane helix</keyword>
<accession>A0A0M4CJE2</accession>
<feature type="transmembrane region" description="Helical" evidence="5">
    <location>
        <begin position="177"/>
        <end position="197"/>
    </location>
</feature>
<feature type="transmembrane region" description="Helical" evidence="5">
    <location>
        <begin position="292"/>
        <end position="310"/>
    </location>
</feature>
<sequence length="407" mass="43240">MAVTVRADINPHSAEPTKLFTPAFITGWLINLSQYLCFYFLITVMALYAMREFGASEAAGGFAASAFVVGATVARLFAGWATDRFGKKPLLIGFVALGTMATLFYIPASSLPMLIAVRLVHGFSYSMASTAVMALVQSVIPNSRRAEGTGYLALGSTLATAFGPAVALFVIEDFSYNTLFWITTISSAIGLILALLIRKPESVLRRQLAAASQPKSAWSIKSVVHPNVVNIGVFMLGVGLAYAGVITYINAFAEERNLTEGASMFFIAYAVAMLVMRFFLGRIQDKHGANPVIYIGLVSFFLSLGVIALATENWHVVVAGALSGLGYGTLMPAAQTIAVSSVPANQIGAGISSLFLFTDIGIGLGPILLGILVSATGYSVMYGVLAVVVIIASVFYWATLSKHSMYQ</sequence>
<dbReference type="InterPro" id="IPR011701">
    <property type="entry name" value="MFS"/>
</dbReference>
<feature type="transmembrane region" description="Helical" evidence="5">
    <location>
        <begin position="90"/>
        <end position="108"/>
    </location>
</feature>
<evidence type="ECO:0000256" key="1">
    <source>
        <dbReference type="ARBA" id="ARBA00004651"/>
    </source>
</evidence>
<keyword evidence="4 5" id="KW-0472">Membrane</keyword>
<dbReference type="RefSeq" id="WP_053544877.1">
    <property type="nucleotide sequence ID" value="NZ_CP009220.1"/>
</dbReference>
<dbReference type="PANTHER" id="PTHR23531">
    <property type="entry name" value="QUINOLENE RESISTANCE PROTEIN NORA"/>
    <property type="match status" value="1"/>
</dbReference>
<evidence type="ECO:0000256" key="5">
    <source>
        <dbReference type="SAM" id="Phobius"/>
    </source>
</evidence>
<dbReference type="EMBL" id="CP009220">
    <property type="protein sequence ID" value="ALC05864.1"/>
    <property type="molecule type" value="Genomic_DNA"/>
</dbReference>
<dbReference type="KEGG" id="cdx:CDES_07255"/>
<feature type="transmembrane region" description="Helical" evidence="5">
    <location>
        <begin position="316"/>
        <end position="339"/>
    </location>
</feature>
<feature type="transmembrane region" description="Helical" evidence="5">
    <location>
        <begin position="379"/>
        <end position="398"/>
    </location>
</feature>
<comment type="subcellular location">
    <subcellularLocation>
        <location evidence="1">Cell membrane</location>
        <topology evidence="1">Multi-pass membrane protein</topology>
    </subcellularLocation>
</comment>
<dbReference type="InterPro" id="IPR020846">
    <property type="entry name" value="MFS_dom"/>
</dbReference>
<evidence type="ECO:0000313" key="7">
    <source>
        <dbReference type="EMBL" id="ALC05864.1"/>
    </source>
</evidence>
<dbReference type="Proteomes" id="UP000068067">
    <property type="component" value="Chromosome"/>
</dbReference>
<protein>
    <recommendedName>
        <fullName evidence="6">Major facilitator superfamily (MFS) profile domain-containing protein</fullName>
    </recommendedName>
</protein>
<dbReference type="Pfam" id="PF07690">
    <property type="entry name" value="MFS_1"/>
    <property type="match status" value="1"/>
</dbReference>
<keyword evidence="2 5" id="KW-0812">Transmembrane</keyword>
<dbReference type="PATRIC" id="fig|931089.4.peg.1467"/>
<feature type="transmembrane region" description="Helical" evidence="5">
    <location>
        <begin position="148"/>
        <end position="171"/>
    </location>
</feature>
<feature type="transmembrane region" description="Helical" evidence="5">
    <location>
        <begin position="228"/>
        <end position="249"/>
    </location>
</feature>
<feature type="transmembrane region" description="Helical" evidence="5">
    <location>
        <begin position="114"/>
        <end position="136"/>
    </location>
</feature>
<dbReference type="CDD" id="cd17489">
    <property type="entry name" value="MFS_YfcJ_like"/>
    <property type="match status" value="1"/>
</dbReference>
<evidence type="ECO:0000259" key="6">
    <source>
        <dbReference type="PROSITE" id="PS50850"/>
    </source>
</evidence>
<evidence type="ECO:0000313" key="8">
    <source>
        <dbReference type="Proteomes" id="UP000068067"/>
    </source>
</evidence>
<proteinExistence type="predicted"/>
<dbReference type="PROSITE" id="PS50850">
    <property type="entry name" value="MFS"/>
    <property type="match status" value="1"/>
</dbReference>
<keyword evidence="8" id="KW-1185">Reference proteome</keyword>
<feature type="transmembrane region" description="Helical" evidence="5">
    <location>
        <begin position="351"/>
        <end position="373"/>
    </location>
</feature>
<dbReference type="InterPro" id="IPR036259">
    <property type="entry name" value="MFS_trans_sf"/>
</dbReference>
<evidence type="ECO:0000256" key="2">
    <source>
        <dbReference type="ARBA" id="ARBA00022692"/>
    </source>
</evidence>
<reference evidence="7 8" key="1">
    <citation type="submission" date="2014-08" db="EMBL/GenBank/DDBJ databases">
        <title>Complete genome sequence of Corynebacterium deserti GIMN1.010 (=DSM 45689), isolated from desert sand in western China.</title>
        <authorList>
            <person name="Ruckert C."/>
            <person name="Albersmeier A."/>
            <person name="Kalinowski J."/>
        </authorList>
    </citation>
    <scope>NUCLEOTIDE SEQUENCE [LARGE SCALE GENOMIC DNA]</scope>
    <source>
        <strain evidence="7 8">GIMN1.010</strain>
    </source>
</reference>
<dbReference type="PANTHER" id="PTHR23531:SF1">
    <property type="entry name" value="QUINOLENE RESISTANCE PROTEIN NORA"/>
    <property type="match status" value="1"/>
</dbReference>
<dbReference type="Gene3D" id="1.20.1250.20">
    <property type="entry name" value="MFS general substrate transporter like domains"/>
    <property type="match status" value="1"/>
</dbReference>
<dbReference type="AlphaFoldDB" id="A0A0M4CJE2"/>
<evidence type="ECO:0000256" key="4">
    <source>
        <dbReference type="ARBA" id="ARBA00023136"/>
    </source>
</evidence>
<feature type="domain" description="Major facilitator superfamily (MFS) profile" evidence="6">
    <location>
        <begin position="19"/>
        <end position="404"/>
    </location>
</feature>
<organism evidence="7 8">
    <name type="scientific">Corynebacterium deserti GIMN1.010</name>
    <dbReference type="NCBI Taxonomy" id="931089"/>
    <lineage>
        <taxon>Bacteria</taxon>
        <taxon>Bacillati</taxon>
        <taxon>Actinomycetota</taxon>
        <taxon>Actinomycetes</taxon>
        <taxon>Mycobacteriales</taxon>
        <taxon>Corynebacteriaceae</taxon>
        <taxon>Corynebacterium</taxon>
    </lineage>
</organism>
<dbReference type="GO" id="GO:0005886">
    <property type="term" value="C:plasma membrane"/>
    <property type="evidence" value="ECO:0007669"/>
    <property type="project" value="UniProtKB-SubCell"/>
</dbReference>
<name>A0A0M4CJE2_9CORY</name>
<feature type="transmembrane region" description="Helical" evidence="5">
    <location>
        <begin position="61"/>
        <end position="78"/>
    </location>
</feature>
<feature type="transmembrane region" description="Helical" evidence="5">
    <location>
        <begin position="261"/>
        <end position="280"/>
    </location>
</feature>
<dbReference type="OrthoDB" id="9814001at2"/>
<dbReference type="InterPro" id="IPR052714">
    <property type="entry name" value="MFS_Exporter"/>
</dbReference>
<feature type="transmembrane region" description="Helical" evidence="5">
    <location>
        <begin position="28"/>
        <end position="49"/>
    </location>
</feature>